<sequence>MSQRPRRSWSKSEDTVLRQFVELSPDNPRWCDISKSLPGRTPKDCRKRWVSSLDAVLIKGPWTSIEDSFLREAVEQYGTDWAAVSRALSGRRSGDQCSKRWRQVVNPSINRDPWTKEDDRLLLQLYGRHSNSWQLISTYFPNRTDLQCRNRCCHLLGTRTQSKTERRRLMTQKTKQVVEESFNSRTTKSEPLPSRLSETSTGVDQNYSTLLLDSFHTSPGPATPPSPSAFCDPNSPDIAMYDGSNASAADDCVLAEQFWQFLNMTIQATPLGVNPANSDFGQRHRVDPSSVLGLSPTSESQIHSRLPPRLDHGMSSMIPTTSLISPPAAAPAPSLLLETAPIYDYHHHQYHHPFTTQTGLSTSYHTSLDPAISTSPSPQMSRSPSSPYSHSPTTVQQDLSMVPLRSSSERTGSVSLMGQHHHHLSYSDDLNLNSNFVPPSLSSSQQRISGQSWPLTATASPTQTGRRQMADTTPHTFHSFQTGG</sequence>
<feature type="compositionally biased region" description="Polar residues" evidence="1">
    <location>
        <begin position="196"/>
        <end position="211"/>
    </location>
</feature>
<feature type="region of interest" description="Disordered" evidence="1">
    <location>
        <begin position="163"/>
        <end position="234"/>
    </location>
</feature>
<proteinExistence type="predicted"/>
<dbReference type="Gene3D" id="1.10.10.60">
    <property type="entry name" value="Homeodomain-like"/>
    <property type="match status" value="3"/>
</dbReference>
<dbReference type="Proteomes" id="UP000518752">
    <property type="component" value="Unassembled WGS sequence"/>
</dbReference>
<dbReference type="SUPFAM" id="SSF46689">
    <property type="entry name" value="Homeodomain-like"/>
    <property type="match status" value="2"/>
</dbReference>
<feature type="compositionally biased region" description="Polar residues" evidence="1">
    <location>
        <begin position="171"/>
        <end position="186"/>
    </location>
</feature>
<dbReference type="InterPro" id="IPR009057">
    <property type="entry name" value="Homeodomain-like_sf"/>
</dbReference>
<evidence type="ECO:0000313" key="4">
    <source>
        <dbReference type="EMBL" id="KAF5387285.1"/>
    </source>
</evidence>
<feature type="domain" description="HTH myb-type" evidence="3">
    <location>
        <begin position="59"/>
        <end position="105"/>
    </location>
</feature>
<dbReference type="GO" id="GO:0000978">
    <property type="term" value="F:RNA polymerase II cis-regulatory region sequence-specific DNA binding"/>
    <property type="evidence" value="ECO:0007669"/>
    <property type="project" value="TreeGrafter"/>
</dbReference>
<keyword evidence="5" id="KW-1185">Reference proteome</keyword>
<dbReference type="InterPro" id="IPR001005">
    <property type="entry name" value="SANT/Myb"/>
</dbReference>
<dbReference type="CDD" id="cd00167">
    <property type="entry name" value="SANT"/>
    <property type="match status" value="3"/>
</dbReference>
<evidence type="ECO:0000256" key="1">
    <source>
        <dbReference type="SAM" id="MobiDB-lite"/>
    </source>
</evidence>
<dbReference type="InterPro" id="IPR017930">
    <property type="entry name" value="Myb_dom"/>
</dbReference>
<organism evidence="4 5">
    <name type="scientific">Collybiopsis confluens</name>
    <dbReference type="NCBI Taxonomy" id="2823264"/>
    <lineage>
        <taxon>Eukaryota</taxon>
        <taxon>Fungi</taxon>
        <taxon>Dikarya</taxon>
        <taxon>Basidiomycota</taxon>
        <taxon>Agaricomycotina</taxon>
        <taxon>Agaricomycetes</taxon>
        <taxon>Agaricomycetidae</taxon>
        <taxon>Agaricales</taxon>
        <taxon>Marasmiineae</taxon>
        <taxon>Omphalotaceae</taxon>
        <taxon>Collybiopsis</taxon>
    </lineage>
</organism>
<evidence type="ECO:0000313" key="5">
    <source>
        <dbReference type="Proteomes" id="UP000518752"/>
    </source>
</evidence>
<dbReference type="InterPro" id="IPR050560">
    <property type="entry name" value="MYB_TF"/>
</dbReference>
<dbReference type="GO" id="GO:0005634">
    <property type="term" value="C:nucleus"/>
    <property type="evidence" value="ECO:0007669"/>
    <property type="project" value="TreeGrafter"/>
</dbReference>
<feature type="domain" description="HTH myb-type" evidence="3">
    <location>
        <begin position="1"/>
        <end position="57"/>
    </location>
</feature>
<dbReference type="PANTHER" id="PTHR45614">
    <property type="entry name" value="MYB PROTEIN-RELATED"/>
    <property type="match status" value="1"/>
</dbReference>
<dbReference type="AlphaFoldDB" id="A0A8H5HQE4"/>
<dbReference type="EMBL" id="JAACJN010000034">
    <property type="protein sequence ID" value="KAF5387285.1"/>
    <property type="molecule type" value="Genomic_DNA"/>
</dbReference>
<dbReference type="PROSITE" id="PS50090">
    <property type="entry name" value="MYB_LIKE"/>
    <property type="match status" value="3"/>
</dbReference>
<dbReference type="PANTHER" id="PTHR45614:SF51">
    <property type="entry name" value="MYB-LIKE DNA-BINDING PROTEIN BAS1"/>
    <property type="match status" value="1"/>
</dbReference>
<dbReference type="OrthoDB" id="2143914at2759"/>
<dbReference type="GO" id="GO:0000981">
    <property type="term" value="F:DNA-binding transcription factor activity, RNA polymerase II-specific"/>
    <property type="evidence" value="ECO:0007669"/>
    <property type="project" value="TreeGrafter"/>
</dbReference>
<protein>
    <submittedName>
        <fullName evidence="4">Uncharacterized protein</fullName>
    </submittedName>
</protein>
<evidence type="ECO:0000259" key="3">
    <source>
        <dbReference type="PROSITE" id="PS51294"/>
    </source>
</evidence>
<feature type="region of interest" description="Disordered" evidence="1">
    <location>
        <begin position="359"/>
        <end position="396"/>
    </location>
</feature>
<dbReference type="Pfam" id="PF13921">
    <property type="entry name" value="Myb_DNA-bind_6"/>
    <property type="match status" value="1"/>
</dbReference>
<feature type="domain" description="Myb-like" evidence="2">
    <location>
        <begin position="106"/>
        <end position="156"/>
    </location>
</feature>
<gene>
    <name evidence="4" type="ORF">D9757_006865</name>
</gene>
<dbReference type="PROSITE" id="PS51294">
    <property type="entry name" value="HTH_MYB"/>
    <property type="match status" value="3"/>
</dbReference>
<reference evidence="4 5" key="1">
    <citation type="journal article" date="2020" name="ISME J.">
        <title>Uncovering the hidden diversity of litter-decomposition mechanisms in mushroom-forming fungi.</title>
        <authorList>
            <person name="Floudas D."/>
            <person name="Bentzer J."/>
            <person name="Ahren D."/>
            <person name="Johansson T."/>
            <person name="Persson P."/>
            <person name="Tunlid A."/>
        </authorList>
    </citation>
    <scope>NUCLEOTIDE SEQUENCE [LARGE SCALE GENOMIC DNA]</scope>
    <source>
        <strain evidence="4 5">CBS 406.79</strain>
    </source>
</reference>
<accession>A0A8H5HQE4</accession>
<feature type="domain" description="Myb-like" evidence="2">
    <location>
        <begin position="59"/>
        <end position="105"/>
    </location>
</feature>
<comment type="caution">
    <text evidence="4">The sequence shown here is derived from an EMBL/GenBank/DDBJ whole genome shotgun (WGS) entry which is preliminary data.</text>
</comment>
<name>A0A8H5HQE4_9AGAR</name>
<feature type="compositionally biased region" description="Low complexity" evidence="1">
    <location>
        <begin position="373"/>
        <end position="392"/>
    </location>
</feature>
<feature type="region of interest" description="Disordered" evidence="1">
    <location>
        <begin position="437"/>
        <end position="484"/>
    </location>
</feature>
<dbReference type="Pfam" id="PF00249">
    <property type="entry name" value="Myb_DNA-binding"/>
    <property type="match status" value="1"/>
</dbReference>
<feature type="domain" description="HTH myb-type" evidence="3">
    <location>
        <begin position="106"/>
        <end position="160"/>
    </location>
</feature>
<evidence type="ECO:0000259" key="2">
    <source>
        <dbReference type="PROSITE" id="PS50090"/>
    </source>
</evidence>
<dbReference type="SMART" id="SM00717">
    <property type="entry name" value="SANT"/>
    <property type="match status" value="3"/>
</dbReference>
<feature type="domain" description="Myb-like" evidence="2">
    <location>
        <begin position="1"/>
        <end position="53"/>
    </location>
</feature>